<dbReference type="PRINTS" id="PR00080">
    <property type="entry name" value="SDRFAMILY"/>
</dbReference>
<dbReference type="InterPro" id="IPR002347">
    <property type="entry name" value="SDR_fam"/>
</dbReference>
<evidence type="ECO:0000313" key="5">
    <source>
        <dbReference type="EMBL" id="MCE7008173.1"/>
    </source>
</evidence>
<dbReference type="SMART" id="SM00822">
    <property type="entry name" value="PKS_KR"/>
    <property type="match status" value="1"/>
</dbReference>
<evidence type="ECO:0000256" key="2">
    <source>
        <dbReference type="ARBA" id="ARBA00023002"/>
    </source>
</evidence>
<evidence type="ECO:0000256" key="3">
    <source>
        <dbReference type="RuleBase" id="RU000363"/>
    </source>
</evidence>
<comment type="similarity">
    <text evidence="1 3">Belongs to the short-chain dehydrogenases/reductases (SDR) family.</text>
</comment>
<dbReference type="SUPFAM" id="SSF51735">
    <property type="entry name" value="NAD(P)-binding Rossmann-fold domains"/>
    <property type="match status" value="1"/>
</dbReference>
<organism evidence="5 6">
    <name type="scientific">Kibdelosporangium philippinense</name>
    <dbReference type="NCBI Taxonomy" id="211113"/>
    <lineage>
        <taxon>Bacteria</taxon>
        <taxon>Bacillati</taxon>
        <taxon>Actinomycetota</taxon>
        <taxon>Actinomycetes</taxon>
        <taxon>Pseudonocardiales</taxon>
        <taxon>Pseudonocardiaceae</taxon>
        <taxon>Kibdelosporangium</taxon>
    </lineage>
</organism>
<comment type="caution">
    <text evidence="5">The sequence shown here is derived from an EMBL/GenBank/DDBJ whole genome shotgun (WGS) entry which is preliminary data.</text>
</comment>
<sequence length="250" mass="26699">MDDMVAALNGKVAFVTGAASGIGRACARVLAAEGATVAIADIRTDRLHALHDELAETGAKVQIVTLDVTDEQADKAAIQSTVEQFGRLDVLVNCAGYMLLAPVIEADTADWTKMINTNVLGMMYLTHAALPHLIESKGSIVQMSSIAARTVVKTASAYHASKFAVNGFSEGLRQEVTELGVRVIVIEPGTTQTELRDHITHAASKAAIEARVAQYRQLQAEDVAEAVRYAVTAPEHVAVNEILIRPTDQI</sequence>
<dbReference type="InterPro" id="IPR036291">
    <property type="entry name" value="NAD(P)-bd_dom_sf"/>
</dbReference>
<accession>A0ABS8ZLY3</accession>
<dbReference type="RefSeq" id="WP_233729702.1">
    <property type="nucleotide sequence ID" value="NZ_JAJVCN010000003.1"/>
</dbReference>
<reference evidence="5 6" key="1">
    <citation type="submission" date="2021-12" db="EMBL/GenBank/DDBJ databases">
        <title>Genome sequence of Kibdelosporangium philippinense ATCC 49844.</title>
        <authorList>
            <person name="Fedorov E.A."/>
            <person name="Omeragic M."/>
            <person name="Shalygina K.F."/>
            <person name="Maclea K.S."/>
        </authorList>
    </citation>
    <scope>NUCLEOTIDE SEQUENCE [LARGE SCALE GENOMIC DNA]</scope>
    <source>
        <strain evidence="5 6">ATCC 49844</strain>
    </source>
</reference>
<keyword evidence="6" id="KW-1185">Reference proteome</keyword>
<name>A0ABS8ZLY3_9PSEU</name>
<feature type="domain" description="Ketoreductase" evidence="4">
    <location>
        <begin position="11"/>
        <end position="192"/>
    </location>
</feature>
<dbReference type="PANTHER" id="PTHR44196:SF1">
    <property type="entry name" value="DEHYDROGENASE_REDUCTASE SDR FAMILY MEMBER 7B"/>
    <property type="match status" value="1"/>
</dbReference>
<dbReference type="Gene3D" id="3.40.50.720">
    <property type="entry name" value="NAD(P)-binding Rossmann-like Domain"/>
    <property type="match status" value="1"/>
</dbReference>
<evidence type="ECO:0000256" key="1">
    <source>
        <dbReference type="ARBA" id="ARBA00006484"/>
    </source>
</evidence>
<dbReference type="Proteomes" id="UP001521150">
    <property type="component" value="Unassembled WGS sequence"/>
</dbReference>
<proteinExistence type="inferred from homology"/>
<dbReference type="PANTHER" id="PTHR44196">
    <property type="entry name" value="DEHYDROGENASE/REDUCTASE SDR FAMILY MEMBER 7B"/>
    <property type="match status" value="1"/>
</dbReference>
<protein>
    <submittedName>
        <fullName evidence="5">SDR family NAD(P)-dependent oxidoreductase</fullName>
    </submittedName>
</protein>
<gene>
    <name evidence="5" type="ORF">LWC34_35950</name>
</gene>
<dbReference type="InterPro" id="IPR057326">
    <property type="entry name" value="KR_dom"/>
</dbReference>
<evidence type="ECO:0000259" key="4">
    <source>
        <dbReference type="SMART" id="SM00822"/>
    </source>
</evidence>
<dbReference type="Pfam" id="PF00106">
    <property type="entry name" value="adh_short"/>
    <property type="match status" value="1"/>
</dbReference>
<keyword evidence="2" id="KW-0560">Oxidoreductase</keyword>
<dbReference type="EMBL" id="JAJVCN010000003">
    <property type="protein sequence ID" value="MCE7008173.1"/>
    <property type="molecule type" value="Genomic_DNA"/>
</dbReference>
<dbReference type="PRINTS" id="PR00081">
    <property type="entry name" value="GDHRDH"/>
</dbReference>
<evidence type="ECO:0000313" key="6">
    <source>
        <dbReference type="Proteomes" id="UP001521150"/>
    </source>
</evidence>